<proteinExistence type="predicted"/>
<dbReference type="EMBL" id="JANKHO010000078">
    <property type="protein sequence ID" value="KAJ3515846.1"/>
    <property type="molecule type" value="Genomic_DNA"/>
</dbReference>
<accession>A0A9W8MZY2</accession>
<keyword evidence="3" id="KW-1185">Reference proteome</keyword>
<reference evidence="2" key="1">
    <citation type="submission" date="2022-07" db="EMBL/GenBank/DDBJ databases">
        <title>Genome Sequence of Agrocybe chaxingu.</title>
        <authorList>
            <person name="Buettner E."/>
        </authorList>
    </citation>
    <scope>NUCLEOTIDE SEQUENCE</scope>
    <source>
        <strain evidence="2">MP-N11</strain>
    </source>
</reference>
<dbReference type="AlphaFoldDB" id="A0A9W8MZY2"/>
<organism evidence="2 3">
    <name type="scientific">Agrocybe chaxingu</name>
    <dbReference type="NCBI Taxonomy" id="84603"/>
    <lineage>
        <taxon>Eukaryota</taxon>
        <taxon>Fungi</taxon>
        <taxon>Dikarya</taxon>
        <taxon>Basidiomycota</taxon>
        <taxon>Agaricomycotina</taxon>
        <taxon>Agaricomycetes</taxon>
        <taxon>Agaricomycetidae</taxon>
        <taxon>Agaricales</taxon>
        <taxon>Agaricineae</taxon>
        <taxon>Strophariaceae</taxon>
        <taxon>Agrocybe</taxon>
    </lineage>
</organism>
<protein>
    <submittedName>
        <fullName evidence="2">Uncharacterized protein</fullName>
    </submittedName>
</protein>
<evidence type="ECO:0000313" key="2">
    <source>
        <dbReference type="EMBL" id="KAJ3515846.1"/>
    </source>
</evidence>
<sequence length="429" mass="48476">MLLATVISKPHWDTRTPTLQTPKPTQFYPDAKYQLLLNNTHWQEPPSRTDTPLSNSSTTGRSTAPSPSSTLCTHSLSRQDVSKFFMDPHLLQTTVLSPSRLLCHDRLSAPINFEIRSPVEYLNAQSRSESLILPTTEQPSAQSLHNHEGWMPSRPLLHSPNTSPYMKLKKSWDHVFQSGCKSLGPIKRSAHAKELVWRGTWDDDTILDLARAFIWRASDFEAREPVNFIALFAAEVSGAFMQQRIPDERFNYVLREALMNAITGCWHVPRDAHGDPLPTRGHRPVMLDRNPTVDYKRHVRQAVALYGFAGCLYKHGQLPRVDVTHCIRVIFLNAKVAEHLHAIELILTSAGTKLWEEAADLTTEVQRVTAEINKLKHKIMDAWVLYLPRGGTKKKIEQLIVLVEDFAAKVSSDKRASAQVQRCGLHGPS</sequence>
<dbReference type="Proteomes" id="UP001148786">
    <property type="component" value="Unassembled WGS sequence"/>
</dbReference>
<gene>
    <name evidence="2" type="ORF">NLJ89_g1500</name>
</gene>
<feature type="region of interest" description="Disordered" evidence="1">
    <location>
        <begin position="42"/>
        <end position="73"/>
    </location>
</feature>
<comment type="caution">
    <text evidence="2">The sequence shown here is derived from an EMBL/GenBank/DDBJ whole genome shotgun (WGS) entry which is preliminary data.</text>
</comment>
<evidence type="ECO:0000313" key="3">
    <source>
        <dbReference type="Proteomes" id="UP001148786"/>
    </source>
</evidence>
<name>A0A9W8MZY2_9AGAR</name>
<evidence type="ECO:0000256" key="1">
    <source>
        <dbReference type="SAM" id="MobiDB-lite"/>
    </source>
</evidence>
<dbReference type="OrthoDB" id="3071225at2759"/>